<evidence type="ECO:0000259" key="6">
    <source>
        <dbReference type="PROSITE" id="PS51006"/>
    </source>
</evidence>
<dbReference type="InterPro" id="IPR001045">
    <property type="entry name" value="Spermi_synthase"/>
</dbReference>
<dbReference type="SUPFAM" id="SSF53335">
    <property type="entry name" value="S-adenosyl-L-methionine-dependent methyltransferases"/>
    <property type="match status" value="1"/>
</dbReference>
<dbReference type="InterPro" id="IPR037163">
    <property type="entry name" value="Spermidine_synt_N_sf"/>
</dbReference>
<comment type="catalytic activity">
    <reaction evidence="4">
        <text>S-adenosyl 3-(methylsulfanyl)propylamine + spermidine = thermospermine + S-methyl-5'-thioadenosine + H(+)</text>
        <dbReference type="Rhea" id="RHEA:30515"/>
        <dbReference type="ChEBI" id="CHEBI:15378"/>
        <dbReference type="ChEBI" id="CHEBI:17509"/>
        <dbReference type="ChEBI" id="CHEBI:57443"/>
        <dbReference type="ChEBI" id="CHEBI:57834"/>
        <dbReference type="ChEBI" id="CHEBI:59903"/>
        <dbReference type="EC" id="2.5.1.79"/>
    </reaction>
</comment>
<evidence type="ECO:0000256" key="5">
    <source>
        <dbReference type="ARBA" id="ARBA00049721"/>
    </source>
</evidence>
<protein>
    <recommendedName>
        <fullName evidence="5">thermospermine synthase</fullName>
        <ecNumber evidence="5">2.5.1.79</ecNumber>
    </recommendedName>
</protein>
<dbReference type="PROSITE" id="PS51006">
    <property type="entry name" value="PABS_2"/>
    <property type="match status" value="1"/>
</dbReference>
<dbReference type="InterPro" id="IPR035246">
    <property type="entry name" value="Spermidine_synt_N"/>
</dbReference>
<keyword evidence="3" id="KW-0620">Polyamine biosynthesis</keyword>
<feature type="non-terminal residue" evidence="7">
    <location>
        <position position="291"/>
    </location>
</feature>
<dbReference type="Pfam" id="PF17284">
    <property type="entry name" value="Spermine_synt_N"/>
    <property type="match status" value="1"/>
</dbReference>
<dbReference type="HAMAP" id="MF_00198">
    <property type="entry name" value="Spermidine_synth"/>
    <property type="match status" value="1"/>
</dbReference>
<feature type="domain" description="PABS" evidence="6">
    <location>
        <begin position="5"/>
        <end position="241"/>
    </location>
</feature>
<sequence>DTDPDKWFYDRVSRNLIQLHSIEEVLYTGQTKFQSAEIIRSGSFGKCLVLDGKIQSSEADEFIYHEALVQPSMLTHPCPGTVFIAGGGEGATLREVLSHNTVKRAVMVDIDEQVVALCQKFLPNYSRGSFDDKRTELLHVDARDYLAKSGELFDIIIIDLPDPIEEGPAYLLYTQEFYQLVRDRLTENGIITVQAGSAALTELLNFSAVNNTLKSVFPIVCPYQADVPCFGGPWGFCLASLNLNPALLSPSEVDSRISARSLTSLKFYDGLTHQGIFSLPKYLREELSQQT</sequence>
<name>X1CAW8_9ZZZZ</name>
<evidence type="ECO:0000256" key="2">
    <source>
        <dbReference type="ARBA" id="ARBA00022679"/>
    </source>
</evidence>
<organism evidence="7">
    <name type="scientific">marine sediment metagenome</name>
    <dbReference type="NCBI Taxonomy" id="412755"/>
    <lineage>
        <taxon>unclassified sequences</taxon>
        <taxon>metagenomes</taxon>
        <taxon>ecological metagenomes</taxon>
    </lineage>
</organism>
<dbReference type="Gene3D" id="3.40.50.150">
    <property type="entry name" value="Vaccinia Virus protein VP39"/>
    <property type="match status" value="1"/>
</dbReference>
<dbReference type="InterPro" id="IPR029063">
    <property type="entry name" value="SAM-dependent_MTases_sf"/>
</dbReference>
<dbReference type="Gene3D" id="2.30.140.10">
    <property type="entry name" value="Spermidine synthase, tetramerisation domain"/>
    <property type="match status" value="1"/>
</dbReference>
<accession>X1CAW8</accession>
<gene>
    <name evidence="7" type="ORF">S01H4_38154</name>
</gene>
<evidence type="ECO:0000256" key="4">
    <source>
        <dbReference type="ARBA" id="ARBA00048874"/>
    </source>
</evidence>
<comment type="caution">
    <text evidence="7">The sequence shown here is derived from an EMBL/GenBank/DDBJ whole genome shotgun (WGS) entry which is preliminary data.</text>
</comment>
<dbReference type="EMBL" id="BART01020551">
    <property type="protein sequence ID" value="GAH04642.1"/>
    <property type="molecule type" value="Genomic_DNA"/>
</dbReference>
<dbReference type="Pfam" id="PF01564">
    <property type="entry name" value="Spermine_synth"/>
    <property type="match status" value="1"/>
</dbReference>
<dbReference type="PANTHER" id="PTHR43317">
    <property type="entry name" value="THERMOSPERMINE SYNTHASE ACAULIS5"/>
    <property type="match status" value="1"/>
</dbReference>
<dbReference type="PANTHER" id="PTHR43317:SF1">
    <property type="entry name" value="THERMOSPERMINE SYNTHASE ACAULIS5"/>
    <property type="match status" value="1"/>
</dbReference>
<dbReference type="NCBIfam" id="NF002010">
    <property type="entry name" value="PRK00811.1"/>
    <property type="match status" value="1"/>
</dbReference>
<dbReference type="GO" id="GO:0006596">
    <property type="term" value="P:polyamine biosynthetic process"/>
    <property type="evidence" value="ECO:0007669"/>
    <property type="project" value="UniProtKB-KW"/>
</dbReference>
<keyword evidence="2" id="KW-0808">Transferase</keyword>
<feature type="non-terminal residue" evidence="7">
    <location>
        <position position="1"/>
    </location>
</feature>
<comment type="similarity">
    <text evidence="1">Belongs to the spermidine/spermine synthase family.</text>
</comment>
<dbReference type="FunFam" id="3.40.50.150:FF:000088">
    <property type="entry name" value="Polyamine aminopropyltransferase"/>
    <property type="match status" value="1"/>
</dbReference>
<evidence type="ECO:0000256" key="1">
    <source>
        <dbReference type="ARBA" id="ARBA00007867"/>
    </source>
</evidence>
<proteinExistence type="inferred from homology"/>
<dbReference type="EC" id="2.5.1.79" evidence="5"/>
<reference evidence="7" key="1">
    <citation type="journal article" date="2014" name="Front. Microbiol.">
        <title>High frequency of phylogenetically diverse reductive dehalogenase-homologous genes in deep subseafloor sedimentary metagenomes.</title>
        <authorList>
            <person name="Kawai M."/>
            <person name="Futagami T."/>
            <person name="Toyoda A."/>
            <person name="Takaki Y."/>
            <person name="Nishi S."/>
            <person name="Hori S."/>
            <person name="Arai W."/>
            <person name="Tsubouchi T."/>
            <person name="Morono Y."/>
            <person name="Uchiyama I."/>
            <person name="Ito T."/>
            <person name="Fujiyama A."/>
            <person name="Inagaki F."/>
            <person name="Takami H."/>
        </authorList>
    </citation>
    <scope>NUCLEOTIDE SEQUENCE</scope>
    <source>
        <strain evidence="7">Expedition CK06-06</strain>
    </source>
</reference>
<dbReference type="AlphaFoldDB" id="X1CAW8"/>
<evidence type="ECO:0000256" key="3">
    <source>
        <dbReference type="ARBA" id="ARBA00023115"/>
    </source>
</evidence>
<dbReference type="NCBIfam" id="NF037959">
    <property type="entry name" value="MFS_SpdSyn"/>
    <property type="match status" value="1"/>
</dbReference>
<dbReference type="GO" id="GO:0010487">
    <property type="term" value="F:thermospermine synthase activity"/>
    <property type="evidence" value="ECO:0007669"/>
    <property type="project" value="UniProtKB-EC"/>
</dbReference>
<dbReference type="InterPro" id="IPR030374">
    <property type="entry name" value="PABS"/>
</dbReference>
<evidence type="ECO:0000313" key="7">
    <source>
        <dbReference type="EMBL" id="GAH04642.1"/>
    </source>
</evidence>